<dbReference type="RefSeq" id="WP_283409371.1">
    <property type="nucleotide sequence ID" value="NZ_FXUF01000007.1"/>
</dbReference>
<evidence type="ECO:0000256" key="1">
    <source>
        <dbReference type="SAM" id="SignalP"/>
    </source>
</evidence>
<accession>A0AA46AJ91</accession>
<dbReference type="EMBL" id="FXUF01000007">
    <property type="protein sequence ID" value="SMP58084.1"/>
    <property type="molecule type" value="Genomic_DNA"/>
</dbReference>
<keyword evidence="1" id="KW-0732">Signal</keyword>
<evidence type="ECO:0000313" key="3">
    <source>
        <dbReference type="Proteomes" id="UP001158066"/>
    </source>
</evidence>
<dbReference type="Proteomes" id="UP001158066">
    <property type="component" value="Unassembled WGS sequence"/>
</dbReference>
<name>A0AA46AJ91_9CLOT</name>
<proteinExistence type="predicted"/>
<feature type="signal peptide" evidence="1">
    <location>
        <begin position="1"/>
        <end position="25"/>
    </location>
</feature>
<reference evidence="2" key="1">
    <citation type="submission" date="2017-05" db="EMBL/GenBank/DDBJ databases">
        <authorList>
            <person name="Varghese N."/>
            <person name="Submissions S."/>
        </authorList>
    </citation>
    <scope>NUCLEOTIDE SEQUENCE</scope>
    <source>
        <strain evidence="2">Su22</strain>
    </source>
</reference>
<dbReference type="PANTHER" id="PTHR35271:SF1">
    <property type="entry name" value="ABC TRANSPORTER, SUBSTRATE-BINDING LIPOPROTEIN"/>
    <property type="match status" value="1"/>
</dbReference>
<gene>
    <name evidence="2" type="ORF">SAMN06296020_10741</name>
</gene>
<feature type="chain" id="PRO_5041239073" evidence="1">
    <location>
        <begin position="26"/>
        <end position="388"/>
    </location>
</feature>
<sequence length="388" mass="43141">MKKSKGIISLMIILLTSLLVLQAGAAGVGPAEMLTETGPPADFKGPPLRIGYAETDPFANFAGTFHGLLIGLQELGWIDINPEEIPFTEGQEDSLVMWQWVEANNGSPYVTFVQDAHYSLLDDDAAEALVNRVEQEQDLDLMIVMGTYFGRVMAAADHETPTLVFSTSNAVQAGIIESPHHSGKDHLWAHMDADRYKRQVAVFHDIFEFEKLGLVYEDSMEGRIYAALEDLELLKEERGFELVTRIVKEASGEEDRDRYHEELLQAYTELADEVDALYMTAGTRDNRELERLLTPLYQAGIPVFSQLGATEVRHGALLSLYRADFTGVGRFGADQIGHVLRGEKPGDLPQIYGDTPSIVLNMAVAERTGYQPPFEILLIADEIYQSTE</sequence>
<dbReference type="Pfam" id="PF04392">
    <property type="entry name" value="ABC_sub_bind"/>
    <property type="match status" value="1"/>
</dbReference>
<organism evidence="2 3">
    <name type="scientific">Anoxynatronum buryatiense</name>
    <dbReference type="NCBI Taxonomy" id="489973"/>
    <lineage>
        <taxon>Bacteria</taxon>
        <taxon>Bacillati</taxon>
        <taxon>Bacillota</taxon>
        <taxon>Clostridia</taxon>
        <taxon>Eubacteriales</taxon>
        <taxon>Clostridiaceae</taxon>
        <taxon>Anoxynatronum</taxon>
    </lineage>
</organism>
<dbReference type="InterPro" id="IPR007487">
    <property type="entry name" value="ABC_transpt-TYRBP-like"/>
</dbReference>
<dbReference type="PANTHER" id="PTHR35271">
    <property type="entry name" value="ABC TRANSPORTER, SUBSTRATE-BINDING LIPOPROTEIN-RELATED"/>
    <property type="match status" value="1"/>
</dbReference>
<evidence type="ECO:0000313" key="2">
    <source>
        <dbReference type="EMBL" id="SMP58084.1"/>
    </source>
</evidence>
<protein>
    <submittedName>
        <fullName evidence="2">ABC-type uncharacterized transport system, substrate-binding protein</fullName>
    </submittedName>
</protein>
<dbReference type="Gene3D" id="3.40.50.2300">
    <property type="match status" value="2"/>
</dbReference>
<comment type="caution">
    <text evidence="2">The sequence shown here is derived from an EMBL/GenBank/DDBJ whole genome shotgun (WGS) entry which is preliminary data.</text>
</comment>
<dbReference type="AlphaFoldDB" id="A0AA46AJ91"/>
<keyword evidence="3" id="KW-1185">Reference proteome</keyword>